<sequence length="216" mass="24296">MLFARPAIAANLHSLHRIHVPLHNRAAKLLVHKLHACPNLATFVVDGAKVYGLFDIVTTHALTRSPNRAMPAMRTFVACYTKETTWQEPYILINATALTTLYLHKARLEGEWAKGAELPGSLRVTHLHDGRADVSFYIALARAPALANCCLNRCLDYLGPKEIFDEVLPAWKLAARATLRSVMVVLHISYLRNANLRYHVGLRTNFWIPKFTTSSF</sequence>
<keyword evidence="2" id="KW-1185">Reference proteome</keyword>
<evidence type="ECO:0000313" key="2">
    <source>
        <dbReference type="Proteomes" id="UP001190700"/>
    </source>
</evidence>
<proteinExistence type="predicted"/>
<dbReference type="EMBL" id="LGRX02010859">
    <property type="protein sequence ID" value="KAK3269583.1"/>
    <property type="molecule type" value="Genomic_DNA"/>
</dbReference>
<reference evidence="1 2" key="1">
    <citation type="journal article" date="2015" name="Genome Biol. Evol.">
        <title>Comparative Genomics of a Bacterivorous Green Alga Reveals Evolutionary Causalities and Consequences of Phago-Mixotrophic Mode of Nutrition.</title>
        <authorList>
            <person name="Burns J.A."/>
            <person name="Paasch A."/>
            <person name="Narechania A."/>
            <person name="Kim E."/>
        </authorList>
    </citation>
    <scope>NUCLEOTIDE SEQUENCE [LARGE SCALE GENOMIC DNA]</scope>
    <source>
        <strain evidence="1 2">PLY_AMNH</strain>
    </source>
</reference>
<dbReference type="AlphaFoldDB" id="A0AAE0L2G0"/>
<evidence type="ECO:0000313" key="1">
    <source>
        <dbReference type="EMBL" id="KAK3269583.1"/>
    </source>
</evidence>
<comment type="caution">
    <text evidence="1">The sequence shown here is derived from an EMBL/GenBank/DDBJ whole genome shotgun (WGS) entry which is preliminary data.</text>
</comment>
<gene>
    <name evidence="1" type="ORF">CYMTET_21979</name>
</gene>
<name>A0AAE0L2G0_9CHLO</name>
<dbReference type="Proteomes" id="UP001190700">
    <property type="component" value="Unassembled WGS sequence"/>
</dbReference>
<protein>
    <submittedName>
        <fullName evidence="1">Uncharacterized protein</fullName>
    </submittedName>
</protein>
<accession>A0AAE0L2G0</accession>
<organism evidence="1 2">
    <name type="scientific">Cymbomonas tetramitiformis</name>
    <dbReference type="NCBI Taxonomy" id="36881"/>
    <lineage>
        <taxon>Eukaryota</taxon>
        <taxon>Viridiplantae</taxon>
        <taxon>Chlorophyta</taxon>
        <taxon>Pyramimonadophyceae</taxon>
        <taxon>Pyramimonadales</taxon>
        <taxon>Pyramimonadaceae</taxon>
        <taxon>Cymbomonas</taxon>
    </lineage>
</organism>